<evidence type="ECO:0008006" key="3">
    <source>
        <dbReference type="Google" id="ProtNLM"/>
    </source>
</evidence>
<gene>
    <name evidence="1" type="ORF">IRI77_13960</name>
</gene>
<sequence length="235" mass="25925">MELIRGLTAEYATVKAYLPRSKKAVPFPSDGKYDKKEWLAIGDEYGPVARVGELVQVTKIDFDDNKLILQINNGLNVKGKWYERIEGGVGGGQSTVPMSRNQSRSAGTTIAVVFPGRMPAVKPAEIKTMLAPVLDFEKRSATENYFETLPPEIQEAIKAKRAEIGMNRDQVKMAMGQPRDRIRESKDGLESEDWIYGYPPGKITFVTFANGKVTKVKDSYAGLGGATAPQPKPQQ</sequence>
<evidence type="ECO:0000313" key="1">
    <source>
        <dbReference type="EMBL" id="QOY92007.1"/>
    </source>
</evidence>
<organism evidence="1 2">
    <name type="scientific">Paludibaculum fermentans</name>
    <dbReference type="NCBI Taxonomy" id="1473598"/>
    <lineage>
        <taxon>Bacteria</taxon>
        <taxon>Pseudomonadati</taxon>
        <taxon>Acidobacteriota</taxon>
        <taxon>Terriglobia</taxon>
        <taxon>Bryobacterales</taxon>
        <taxon>Bryobacteraceae</taxon>
        <taxon>Paludibaculum</taxon>
    </lineage>
</organism>
<dbReference type="Proteomes" id="UP000593892">
    <property type="component" value="Chromosome"/>
</dbReference>
<proteinExistence type="predicted"/>
<keyword evidence="2" id="KW-1185">Reference proteome</keyword>
<protein>
    <recommendedName>
        <fullName evidence="3">Lipoprotein SmpA/OmlA domain-containing protein</fullName>
    </recommendedName>
</protein>
<dbReference type="KEGG" id="pfer:IRI77_13960"/>
<accession>A0A7S7NYB4</accession>
<dbReference type="AlphaFoldDB" id="A0A7S7NYB4"/>
<evidence type="ECO:0000313" key="2">
    <source>
        <dbReference type="Proteomes" id="UP000593892"/>
    </source>
</evidence>
<name>A0A7S7NYB4_PALFE</name>
<dbReference type="EMBL" id="CP063849">
    <property type="protein sequence ID" value="QOY92007.1"/>
    <property type="molecule type" value="Genomic_DNA"/>
</dbReference>
<reference evidence="1 2" key="1">
    <citation type="submission" date="2020-10" db="EMBL/GenBank/DDBJ databases">
        <title>Complete genome sequence of Paludibaculum fermentans P105T, a facultatively anaerobic acidobacterium capable of dissimilatory Fe(III) reduction.</title>
        <authorList>
            <person name="Dedysh S.N."/>
            <person name="Beletsky A.V."/>
            <person name="Kulichevskaya I.S."/>
            <person name="Mardanov A.V."/>
            <person name="Ravin N.V."/>
        </authorList>
    </citation>
    <scope>NUCLEOTIDE SEQUENCE [LARGE SCALE GENOMIC DNA]</scope>
    <source>
        <strain evidence="1 2">P105</strain>
    </source>
</reference>